<organism evidence="1 2">
    <name type="scientific">Amycolatopsis sulphurea</name>
    <dbReference type="NCBI Taxonomy" id="76022"/>
    <lineage>
        <taxon>Bacteria</taxon>
        <taxon>Bacillati</taxon>
        <taxon>Actinomycetota</taxon>
        <taxon>Actinomycetes</taxon>
        <taxon>Pseudonocardiales</taxon>
        <taxon>Pseudonocardiaceae</taxon>
        <taxon>Amycolatopsis</taxon>
    </lineage>
</organism>
<name>A0A2A9FGA3_9PSEU</name>
<evidence type="ECO:0000313" key="1">
    <source>
        <dbReference type="EMBL" id="PFG50384.1"/>
    </source>
</evidence>
<comment type="caution">
    <text evidence="1">The sequence shown here is derived from an EMBL/GenBank/DDBJ whole genome shotgun (WGS) entry which is preliminary data.</text>
</comment>
<sequence length="39" mass="4347">MGGKTYDISQAWFDRLQPDRANTVVLIPRGKIVVDAFPA</sequence>
<evidence type="ECO:0000313" key="2">
    <source>
        <dbReference type="Proteomes" id="UP000243542"/>
    </source>
</evidence>
<keyword evidence="2" id="KW-1185">Reference proteome</keyword>
<protein>
    <submittedName>
        <fullName evidence="1">Uncharacterized protein</fullName>
    </submittedName>
</protein>
<proteinExistence type="predicted"/>
<dbReference type="AlphaFoldDB" id="A0A2A9FGA3"/>
<reference evidence="1 2" key="1">
    <citation type="submission" date="2017-10" db="EMBL/GenBank/DDBJ databases">
        <title>Sequencing the genomes of 1000 actinobacteria strains.</title>
        <authorList>
            <person name="Klenk H.-P."/>
        </authorList>
    </citation>
    <scope>NUCLEOTIDE SEQUENCE [LARGE SCALE GENOMIC DNA]</scope>
    <source>
        <strain evidence="1 2">DSM 46092</strain>
    </source>
</reference>
<dbReference type="Proteomes" id="UP000243542">
    <property type="component" value="Unassembled WGS sequence"/>
</dbReference>
<gene>
    <name evidence="1" type="ORF">ATK36_5615</name>
</gene>
<dbReference type="EMBL" id="PDJK01000002">
    <property type="protein sequence ID" value="PFG50384.1"/>
    <property type="molecule type" value="Genomic_DNA"/>
</dbReference>
<accession>A0A2A9FGA3</accession>